<gene>
    <name evidence="1" type="ORF">NTEN_LOCUS19768</name>
</gene>
<organism evidence="1 2">
    <name type="scientific">Nesidiocoris tenuis</name>
    <dbReference type="NCBI Taxonomy" id="355587"/>
    <lineage>
        <taxon>Eukaryota</taxon>
        <taxon>Metazoa</taxon>
        <taxon>Ecdysozoa</taxon>
        <taxon>Arthropoda</taxon>
        <taxon>Hexapoda</taxon>
        <taxon>Insecta</taxon>
        <taxon>Pterygota</taxon>
        <taxon>Neoptera</taxon>
        <taxon>Paraneoptera</taxon>
        <taxon>Hemiptera</taxon>
        <taxon>Heteroptera</taxon>
        <taxon>Panheteroptera</taxon>
        <taxon>Cimicomorpha</taxon>
        <taxon>Miridae</taxon>
        <taxon>Dicyphina</taxon>
        <taxon>Nesidiocoris</taxon>
    </lineage>
</organism>
<dbReference type="EMBL" id="CADCXU010029091">
    <property type="protein sequence ID" value="CAB0015428.1"/>
    <property type="molecule type" value="Genomic_DNA"/>
</dbReference>
<keyword evidence="2" id="KW-1185">Reference proteome</keyword>
<dbReference type="Proteomes" id="UP000479000">
    <property type="component" value="Unassembled WGS sequence"/>
</dbReference>
<accession>A0A6H5HGC3</accession>
<proteinExistence type="predicted"/>
<reference evidence="1 2" key="1">
    <citation type="submission" date="2020-02" db="EMBL/GenBank/DDBJ databases">
        <authorList>
            <person name="Ferguson B K."/>
        </authorList>
    </citation>
    <scope>NUCLEOTIDE SEQUENCE [LARGE SCALE GENOMIC DNA]</scope>
</reference>
<sequence length="135" mass="15346">MLHKSICGSRWTQWNTLFFYRWSAIHSKRYDHLTREGNVRRAGGSTVRSFGGGAVEAAFEERPQPPSIDISRVRCGLPVFNGCQRCEARRQFKFSVCVRPGLPRSCCRPLVPVVPKAFQSIPAVPEMPPDWLSRL</sequence>
<evidence type="ECO:0000313" key="1">
    <source>
        <dbReference type="EMBL" id="CAB0015428.1"/>
    </source>
</evidence>
<protein>
    <submittedName>
        <fullName evidence="1">Uncharacterized protein</fullName>
    </submittedName>
</protein>
<name>A0A6H5HGC3_9HEMI</name>
<dbReference type="AlphaFoldDB" id="A0A6H5HGC3"/>
<evidence type="ECO:0000313" key="2">
    <source>
        <dbReference type="Proteomes" id="UP000479000"/>
    </source>
</evidence>